<gene>
    <name evidence="1" type="ORF">KW869_25800</name>
</gene>
<name>A0ABW8P494_9PSED</name>
<evidence type="ECO:0000313" key="2">
    <source>
        <dbReference type="Proteomes" id="UP001621534"/>
    </source>
</evidence>
<organism evidence="1 2">
    <name type="scientific">Pseudomonas urmiensis</name>
    <dbReference type="NCBI Taxonomy" id="2745493"/>
    <lineage>
        <taxon>Bacteria</taxon>
        <taxon>Pseudomonadati</taxon>
        <taxon>Pseudomonadota</taxon>
        <taxon>Gammaproteobacteria</taxon>
        <taxon>Pseudomonadales</taxon>
        <taxon>Pseudomonadaceae</taxon>
        <taxon>Pseudomonas</taxon>
    </lineage>
</organism>
<comment type="caution">
    <text evidence="1">The sequence shown here is derived from an EMBL/GenBank/DDBJ whole genome shotgun (WGS) entry which is preliminary data.</text>
</comment>
<dbReference type="Proteomes" id="UP001621534">
    <property type="component" value="Unassembled WGS sequence"/>
</dbReference>
<accession>A0ABW8P494</accession>
<proteinExistence type="predicted"/>
<dbReference type="EMBL" id="JAHWXS010000047">
    <property type="protein sequence ID" value="MFK5736958.1"/>
    <property type="molecule type" value="Genomic_DNA"/>
</dbReference>
<protein>
    <submittedName>
        <fullName evidence="1">Uncharacterized protein</fullName>
    </submittedName>
</protein>
<dbReference type="RefSeq" id="WP_405130365.1">
    <property type="nucleotide sequence ID" value="NZ_JAHWXS010000047.1"/>
</dbReference>
<keyword evidence="2" id="KW-1185">Reference proteome</keyword>
<evidence type="ECO:0000313" key="1">
    <source>
        <dbReference type="EMBL" id="MFK5736958.1"/>
    </source>
</evidence>
<reference evidence="1 2" key="1">
    <citation type="journal article" date="2012" name="Plant Soil">
        <title>Screening of plant growth-promoting traits in arsenic-resistant bacteria isolated from the rhizosphere of soybean plants from Argentinean agricultural soil.</title>
        <authorList>
            <person name="Wevar Oller A.L."/>
            <person name="Talano M.A."/>
            <person name="Agostini E."/>
        </authorList>
    </citation>
    <scope>NUCLEOTIDE SEQUENCE [LARGE SCALE GENOMIC DNA]</scope>
    <source>
        <strain evidence="1 2">AW4</strain>
    </source>
</reference>
<sequence length="123" mass="14255">MRIYFSNDPDFTTSDWYHDIVTGSTEYNVKQASGGKGANYFRLYKVPSGCEFRLRSYMADKLITNSTLIRATNFETTTGVIDYFSLLMHPKRAFAPGVFKLHDYLFLVEPEYNIHKVEVTFNI</sequence>